<keyword evidence="2 8" id="KW-0436">Ligase</keyword>
<organism evidence="8 9">
    <name type="scientific">Campylobacter upsaliensis</name>
    <dbReference type="NCBI Taxonomy" id="28080"/>
    <lineage>
        <taxon>Bacteria</taxon>
        <taxon>Pseudomonadati</taxon>
        <taxon>Campylobacterota</taxon>
        <taxon>Epsilonproteobacteria</taxon>
        <taxon>Campylobacterales</taxon>
        <taxon>Campylobacteraceae</taxon>
        <taxon>Campylobacter</taxon>
    </lineage>
</organism>
<dbReference type="PANTHER" id="PTHR11136:SF0">
    <property type="entry name" value="DIHYDROFOLATE SYNTHETASE-RELATED"/>
    <property type="match status" value="1"/>
</dbReference>
<dbReference type="GO" id="GO:0005524">
    <property type="term" value="F:ATP binding"/>
    <property type="evidence" value="ECO:0007669"/>
    <property type="project" value="UniProtKB-KW"/>
</dbReference>
<keyword evidence="3" id="KW-0479">Metal-binding</keyword>
<evidence type="ECO:0000256" key="6">
    <source>
        <dbReference type="ARBA" id="ARBA00022842"/>
    </source>
</evidence>
<dbReference type="GO" id="GO:0008841">
    <property type="term" value="F:dihydrofolate synthase activity"/>
    <property type="evidence" value="ECO:0007669"/>
    <property type="project" value="TreeGrafter"/>
</dbReference>
<dbReference type="UniPathway" id="UPA00077">
    <property type="reaction ID" value="UER00157"/>
</dbReference>
<reference evidence="8 9" key="1">
    <citation type="submission" date="2018-06" db="EMBL/GenBank/DDBJ databases">
        <authorList>
            <consortium name="Pathogen Informatics"/>
            <person name="Doyle S."/>
        </authorList>
    </citation>
    <scope>NUCLEOTIDE SEQUENCE [LARGE SCALE GENOMIC DNA]</scope>
    <source>
        <strain evidence="8 9">NCTC12264</strain>
    </source>
</reference>
<dbReference type="NCBIfam" id="TIGR01499">
    <property type="entry name" value="folC"/>
    <property type="match status" value="1"/>
</dbReference>
<comment type="similarity">
    <text evidence="1">Belongs to the folylpolyglutamate synthase family.</text>
</comment>
<feature type="domain" description="Mur ligase central" evidence="7">
    <location>
        <begin position="43"/>
        <end position="182"/>
    </location>
</feature>
<dbReference type="Gene3D" id="3.40.1190.10">
    <property type="entry name" value="Mur-like, catalytic domain"/>
    <property type="match status" value="1"/>
</dbReference>
<proteinExistence type="inferred from homology"/>
<dbReference type="InterPro" id="IPR036615">
    <property type="entry name" value="Mur_ligase_C_dom_sf"/>
</dbReference>
<evidence type="ECO:0000256" key="2">
    <source>
        <dbReference type="ARBA" id="ARBA00022598"/>
    </source>
</evidence>
<evidence type="ECO:0000259" key="7">
    <source>
        <dbReference type="Pfam" id="PF08245"/>
    </source>
</evidence>
<dbReference type="InterPro" id="IPR013221">
    <property type="entry name" value="Mur_ligase_cen"/>
</dbReference>
<dbReference type="InterPro" id="IPR036565">
    <property type="entry name" value="Mur-like_cat_sf"/>
</dbReference>
<dbReference type="PANTHER" id="PTHR11136">
    <property type="entry name" value="FOLYLPOLYGLUTAMATE SYNTHASE-RELATED"/>
    <property type="match status" value="1"/>
</dbReference>
<dbReference type="SUPFAM" id="SSF53623">
    <property type="entry name" value="MurD-like peptide ligases, catalytic domain"/>
    <property type="match status" value="1"/>
</dbReference>
<dbReference type="SUPFAM" id="SSF53244">
    <property type="entry name" value="MurD-like peptide ligases, peptide-binding domain"/>
    <property type="match status" value="1"/>
</dbReference>
<dbReference type="InterPro" id="IPR001645">
    <property type="entry name" value="Folylpolyglutamate_synth"/>
</dbReference>
<dbReference type="GO" id="GO:0046872">
    <property type="term" value="F:metal ion binding"/>
    <property type="evidence" value="ECO:0007669"/>
    <property type="project" value="UniProtKB-KW"/>
</dbReference>
<dbReference type="Pfam" id="PF08245">
    <property type="entry name" value="Mur_ligase_M"/>
    <property type="match status" value="1"/>
</dbReference>
<dbReference type="Gene3D" id="3.90.190.20">
    <property type="entry name" value="Mur ligase, C-terminal domain"/>
    <property type="match status" value="1"/>
</dbReference>
<dbReference type="EMBL" id="UFUZ01000001">
    <property type="protein sequence ID" value="SUX26860.1"/>
    <property type="molecule type" value="Genomic_DNA"/>
</dbReference>
<evidence type="ECO:0000313" key="8">
    <source>
        <dbReference type="EMBL" id="SUX26860.1"/>
    </source>
</evidence>
<sequence length="386" mass="44483">MMSLSEFLAKKGEFYSKIDPFVAFRILEKYQKHFKIPPIIHIVGTNGKGSTGRFLAQLLEILGYEVGHYSSPHLFDFKERFYLKKGIVDEDLLEKTHQKLSLILQEDLEKLSYFEYATFLAALLFEKCDFIIFEAGLGGEYDATSVFKKRLSIFTQIDYDHEQFLGNTLEKIARTKLKTMAKKALISTNQNESVLKMAQKIALLKGAKLCVLRDLSPDLLENLELYKTKFKLPLFLENNLKLALKACEILLSKSQTIKALQNLTSLNLRGRLEKLKENLYIDVGHNVLAARALCEYFKGEKLEIVYNSFLDKKIFEILKILKPISAKIMVFKCENETRALANEQIFDLCEKLNIKCEEFKELNKDKKTLVFGSFVLVEKFLKDYGA</sequence>
<dbReference type="EC" id="6.3.2.17" evidence="8"/>
<evidence type="ECO:0000256" key="5">
    <source>
        <dbReference type="ARBA" id="ARBA00022840"/>
    </source>
</evidence>
<name>A0A381EIU6_CAMUP</name>
<keyword evidence="6" id="KW-0460">Magnesium</keyword>
<dbReference type="GO" id="GO:0046654">
    <property type="term" value="P:tetrahydrofolate biosynthetic process"/>
    <property type="evidence" value="ECO:0007669"/>
    <property type="project" value="UniProtKB-UniPathway"/>
</dbReference>
<dbReference type="Proteomes" id="UP000254161">
    <property type="component" value="Unassembled WGS sequence"/>
</dbReference>
<protein>
    <submittedName>
        <fullName evidence="8">Dihydrofolate synthase / Folylpolyglutamate synthase</fullName>
        <ecNumber evidence="8">6.3.2.17</ecNumber>
    </submittedName>
</protein>
<evidence type="ECO:0000256" key="4">
    <source>
        <dbReference type="ARBA" id="ARBA00022741"/>
    </source>
</evidence>
<dbReference type="GO" id="GO:0004326">
    <property type="term" value="F:tetrahydrofolylpolyglutamate synthase activity"/>
    <property type="evidence" value="ECO:0007669"/>
    <property type="project" value="UniProtKB-EC"/>
</dbReference>
<gene>
    <name evidence="8" type="primary">folC</name>
    <name evidence="8" type="ORF">NCTC12264_01095</name>
</gene>
<dbReference type="AlphaFoldDB" id="A0A381EIU6"/>
<keyword evidence="4" id="KW-0547">Nucleotide-binding</keyword>
<evidence type="ECO:0000256" key="1">
    <source>
        <dbReference type="ARBA" id="ARBA00008276"/>
    </source>
</evidence>
<dbReference type="GO" id="GO:0005737">
    <property type="term" value="C:cytoplasm"/>
    <property type="evidence" value="ECO:0007669"/>
    <property type="project" value="TreeGrafter"/>
</dbReference>
<keyword evidence="5" id="KW-0067">ATP-binding</keyword>
<accession>A0A381EIU6</accession>
<evidence type="ECO:0000256" key="3">
    <source>
        <dbReference type="ARBA" id="ARBA00022723"/>
    </source>
</evidence>
<evidence type="ECO:0000313" key="9">
    <source>
        <dbReference type="Proteomes" id="UP000254161"/>
    </source>
</evidence>